<dbReference type="Gramene" id="NC8G0124570.1">
    <property type="protein sequence ID" value="NC8G0124570.1:cds"/>
    <property type="gene ID" value="NC8G0124570"/>
</dbReference>
<name>A0A5K1FJ80_9MAGN</name>
<dbReference type="EMBL" id="LR721786">
    <property type="protein sequence ID" value="VVW64045.1"/>
    <property type="molecule type" value="Genomic_DNA"/>
</dbReference>
<evidence type="ECO:0000259" key="1">
    <source>
        <dbReference type="Pfam" id="PF12037"/>
    </source>
</evidence>
<sequence>MVPLPPSKLVVESRPAVEVGTSYGFDPESLERRAKALRDINSSPYAKQVFNIMRFKDGTMLN</sequence>
<evidence type="ECO:0000313" key="2">
    <source>
        <dbReference type="EMBL" id="VVW64045.1"/>
    </source>
</evidence>
<feature type="domain" description="ATPase family AAA" evidence="1">
    <location>
        <begin position="21"/>
        <end position="59"/>
    </location>
</feature>
<protein>
    <recommendedName>
        <fullName evidence="1">ATPase family AAA domain-containing protein</fullName>
    </recommendedName>
</protein>
<dbReference type="AlphaFoldDB" id="A0A5K1FJ80"/>
<proteinExistence type="predicted"/>
<dbReference type="InterPro" id="IPR021911">
    <property type="entry name" value="ATAD3_N"/>
</dbReference>
<dbReference type="Pfam" id="PF12037">
    <property type="entry name" value="ATAD3_N"/>
    <property type="match status" value="1"/>
</dbReference>
<accession>A0A5K1FJ80</accession>
<gene>
    <name evidence="2" type="ORF">NYM_LOCUS24720</name>
</gene>
<organism evidence="2">
    <name type="scientific">Nymphaea colorata</name>
    <name type="common">pocket water lily</name>
    <dbReference type="NCBI Taxonomy" id="210225"/>
    <lineage>
        <taxon>Eukaryota</taxon>
        <taxon>Viridiplantae</taxon>
        <taxon>Streptophyta</taxon>
        <taxon>Embryophyta</taxon>
        <taxon>Tracheophyta</taxon>
        <taxon>Spermatophyta</taxon>
        <taxon>Magnoliopsida</taxon>
        <taxon>Nymphaeales</taxon>
        <taxon>Nymphaeaceae</taxon>
        <taxon>Nymphaea</taxon>
    </lineage>
</organism>
<reference evidence="2" key="1">
    <citation type="submission" date="2019-09" db="EMBL/GenBank/DDBJ databases">
        <authorList>
            <person name="Zhang L."/>
        </authorList>
    </citation>
    <scope>NUCLEOTIDE SEQUENCE</scope>
</reference>